<dbReference type="EMBL" id="FOFR01000006">
    <property type="protein sequence ID" value="SEQ94816.1"/>
    <property type="molecule type" value="Genomic_DNA"/>
</dbReference>
<gene>
    <name evidence="1" type="ORF">SAMN05216188_106323</name>
</gene>
<evidence type="ECO:0000313" key="1">
    <source>
        <dbReference type="EMBL" id="SEQ94816.1"/>
    </source>
</evidence>
<dbReference type="STRING" id="402600.SAMN05216188_106323"/>
<sequence>MERMRRERCAYRHWYRRNARPRLRVPPTPEPGAALAIVTVSTNSPERP</sequence>
<dbReference type="Proteomes" id="UP000199352">
    <property type="component" value="Unassembled WGS sequence"/>
</dbReference>
<evidence type="ECO:0000313" key="2">
    <source>
        <dbReference type="Proteomes" id="UP000199352"/>
    </source>
</evidence>
<keyword evidence="2" id="KW-1185">Reference proteome</keyword>
<organism evidence="1 2">
    <name type="scientific">Lentzea xinjiangensis</name>
    <dbReference type="NCBI Taxonomy" id="402600"/>
    <lineage>
        <taxon>Bacteria</taxon>
        <taxon>Bacillati</taxon>
        <taxon>Actinomycetota</taxon>
        <taxon>Actinomycetes</taxon>
        <taxon>Pseudonocardiales</taxon>
        <taxon>Pseudonocardiaceae</taxon>
        <taxon>Lentzea</taxon>
    </lineage>
</organism>
<name>A0A1H9K6G3_9PSEU</name>
<dbReference type="AlphaFoldDB" id="A0A1H9K6G3"/>
<accession>A0A1H9K6G3</accession>
<proteinExistence type="predicted"/>
<reference evidence="2" key="1">
    <citation type="submission" date="2016-10" db="EMBL/GenBank/DDBJ databases">
        <authorList>
            <person name="Varghese N."/>
            <person name="Submissions S."/>
        </authorList>
    </citation>
    <scope>NUCLEOTIDE SEQUENCE [LARGE SCALE GENOMIC DNA]</scope>
    <source>
        <strain evidence="2">CGMCC 4.3525</strain>
    </source>
</reference>
<protein>
    <submittedName>
        <fullName evidence="1">Uncharacterized protein</fullName>
    </submittedName>
</protein>